<protein>
    <submittedName>
        <fullName evidence="1">UvrD/REP helicase</fullName>
    </submittedName>
</protein>
<organism evidence="1 2">
    <name type="scientific">Brachyspira pilosicoli B2904</name>
    <dbReference type="NCBI Taxonomy" id="1133568"/>
    <lineage>
        <taxon>Bacteria</taxon>
        <taxon>Pseudomonadati</taxon>
        <taxon>Spirochaetota</taxon>
        <taxon>Spirochaetia</taxon>
        <taxon>Brachyspirales</taxon>
        <taxon>Brachyspiraceae</taxon>
        <taxon>Brachyspira</taxon>
    </lineage>
</organism>
<evidence type="ECO:0000313" key="2">
    <source>
        <dbReference type="Proteomes" id="UP000007346"/>
    </source>
</evidence>
<keyword evidence="1" id="KW-0067">ATP-binding</keyword>
<keyword evidence="1" id="KW-0547">Nucleotide-binding</keyword>
<dbReference type="HOGENOM" id="CLU_3325328_0_0_12"/>
<proteinExistence type="predicted"/>
<reference evidence="1 2" key="1">
    <citation type="journal article" date="2012" name="BMC Genomics">
        <title>Comparative genomics of Brachyspira pilosicoli strains: genome rearrangements, reductions and correlation of genetic compliment with phenotypic diversity.</title>
        <authorList>
            <person name="Mappley L.J."/>
            <person name="Black M.L."/>
            <person name="Abuoun M."/>
            <person name="Darby A.C."/>
            <person name="Woodward M.J."/>
            <person name="Parkhill J."/>
            <person name="Turner A.K."/>
            <person name="Bellgard M.I."/>
            <person name="La T."/>
            <person name="Phillips N.D."/>
            <person name="La Ragione R.M."/>
            <person name="Hampson D.J."/>
        </authorList>
    </citation>
    <scope>NUCLEOTIDE SEQUENCE [LARGE SCALE GENOMIC DNA]</scope>
    <source>
        <strain evidence="1">B2904</strain>
    </source>
</reference>
<dbReference type="Proteomes" id="UP000007346">
    <property type="component" value="Chromosome"/>
</dbReference>
<keyword evidence="1" id="KW-0378">Hydrolase</keyword>
<accession>J9UGR0</accession>
<name>J9UGR0_BRAPL</name>
<dbReference type="GO" id="GO:0004386">
    <property type="term" value="F:helicase activity"/>
    <property type="evidence" value="ECO:0007669"/>
    <property type="project" value="UniProtKB-KW"/>
</dbReference>
<dbReference type="AlphaFoldDB" id="J9UGR0"/>
<gene>
    <name evidence="1" type="ORF">B2904_orf1354</name>
</gene>
<dbReference type="PATRIC" id="fig|1133568.3.peg.1355"/>
<dbReference type="EMBL" id="CP003490">
    <property type="protein sequence ID" value="AFR70691.1"/>
    <property type="molecule type" value="Genomic_DNA"/>
</dbReference>
<sequence>MSSYDAIETICTETNYYNYLMLKEDAEISYANIEKLKN</sequence>
<evidence type="ECO:0000313" key="1">
    <source>
        <dbReference type="EMBL" id="AFR70691.1"/>
    </source>
</evidence>
<keyword evidence="1" id="KW-0347">Helicase</keyword>
<dbReference type="KEGG" id="bpj:B2904_orf1354"/>